<keyword evidence="5" id="KW-1185">Reference proteome</keyword>
<dbReference type="Pfam" id="PF10996">
    <property type="entry name" value="Beta-Casp"/>
    <property type="match status" value="1"/>
</dbReference>
<accession>A0ABP9FTI0</accession>
<dbReference type="InterPro" id="IPR011108">
    <property type="entry name" value="RMMBL"/>
</dbReference>
<evidence type="ECO:0000313" key="5">
    <source>
        <dbReference type="Proteomes" id="UP001501436"/>
    </source>
</evidence>
<evidence type="ECO:0000259" key="2">
    <source>
        <dbReference type="SMART" id="SM00849"/>
    </source>
</evidence>
<name>A0ABP9FTI0_9SPHI</name>
<dbReference type="Pfam" id="PF07521">
    <property type="entry name" value="RMMBL"/>
    <property type="match status" value="1"/>
</dbReference>
<evidence type="ECO:0000259" key="3">
    <source>
        <dbReference type="SMART" id="SM01027"/>
    </source>
</evidence>
<protein>
    <submittedName>
        <fullName evidence="4">MBL fold metallo-hydrolase</fullName>
    </submittedName>
</protein>
<dbReference type="InterPro" id="IPR036866">
    <property type="entry name" value="RibonucZ/Hydroxyglut_hydro"/>
</dbReference>
<comment type="caution">
    <text evidence="4">The sequence shown here is derived from an EMBL/GenBank/DDBJ whole genome shotgun (WGS) entry which is preliminary data.</text>
</comment>
<keyword evidence="1" id="KW-0378">Hydrolase</keyword>
<dbReference type="RefSeq" id="WP_345330952.1">
    <property type="nucleotide sequence ID" value="NZ_BAABJI010000002.1"/>
</dbReference>
<reference evidence="5" key="1">
    <citation type="journal article" date="2019" name="Int. J. Syst. Evol. Microbiol.">
        <title>The Global Catalogue of Microorganisms (GCM) 10K type strain sequencing project: providing services to taxonomists for standard genome sequencing and annotation.</title>
        <authorList>
            <consortium name="The Broad Institute Genomics Platform"/>
            <consortium name="The Broad Institute Genome Sequencing Center for Infectious Disease"/>
            <person name="Wu L."/>
            <person name="Ma J."/>
        </authorList>
    </citation>
    <scope>NUCLEOTIDE SEQUENCE [LARGE SCALE GENOMIC DNA]</scope>
    <source>
        <strain evidence="5">JCM 18283</strain>
    </source>
</reference>
<evidence type="ECO:0000256" key="1">
    <source>
        <dbReference type="ARBA" id="ARBA00022801"/>
    </source>
</evidence>
<dbReference type="Proteomes" id="UP001501436">
    <property type="component" value="Unassembled WGS sequence"/>
</dbReference>
<dbReference type="SUPFAM" id="SSF56281">
    <property type="entry name" value="Metallo-hydrolase/oxidoreductase"/>
    <property type="match status" value="1"/>
</dbReference>
<feature type="domain" description="Metallo-beta-lactamase" evidence="2">
    <location>
        <begin position="13"/>
        <end position="230"/>
    </location>
</feature>
<dbReference type="Gene3D" id="3.60.15.10">
    <property type="entry name" value="Ribonuclease Z/Hydroxyacylglutathione hydrolase-like"/>
    <property type="match status" value="1"/>
</dbReference>
<proteinExistence type="predicted"/>
<sequence length="465" mass="51787">MKLTIHGAARQVTGSMHLLEVNNYKILVDCGLDYERDRQLHTNEDFPFNPADIDVVILTHAHIDHSGNLPTLVRLGYEGQILSTAPTADLTELLLLDSVSIFMNKAHKGRKHSRNRGKHSNAQQPLYLQKHVMDTMERFVTIGFNKPFRLTGDVELTFIPAGHLLGAAAAVLKINDNGEEKTIAFTGDIGRKNYPVLNDPEPLPPADYLVSEATYGGRYHTKGKTVEAALVETIEKACIKEQGRLIIPAFSIGRTQSLVFALNKIFSSGLLPPVKVFVDSPMATMATRVFRKYHYLVNDEAQEFYNKQGDEFEFDNLTYVETLKDSRQVSNYFEPCIIISSAGMLEGGRIQDHLFYNIQNYYCTILFIGYCAKGTLGHRLLRGDSIVHIKDRDLAVYATVKQTDVLSAHGDHDDLMANVLSQAKGKLKKVFLVHGETSSMDALAVAIEEAGYQAIVPEKGVAYLL</sequence>
<dbReference type="PANTHER" id="PTHR11203">
    <property type="entry name" value="CLEAVAGE AND POLYADENYLATION SPECIFICITY FACTOR FAMILY MEMBER"/>
    <property type="match status" value="1"/>
</dbReference>
<dbReference type="SMART" id="SM01027">
    <property type="entry name" value="Beta-Casp"/>
    <property type="match status" value="1"/>
</dbReference>
<gene>
    <name evidence="4" type="ORF">GCM10023313_18960</name>
</gene>
<dbReference type="InterPro" id="IPR001279">
    <property type="entry name" value="Metallo-B-lactamas"/>
</dbReference>
<dbReference type="InterPro" id="IPR022712">
    <property type="entry name" value="Beta_Casp"/>
</dbReference>
<dbReference type="PANTHER" id="PTHR11203:SF37">
    <property type="entry name" value="INTEGRATOR COMPLEX SUBUNIT 11"/>
    <property type="match status" value="1"/>
</dbReference>
<evidence type="ECO:0000313" key="4">
    <source>
        <dbReference type="EMBL" id="GAA4915651.1"/>
    </source>
</evidence>
<dbReference type="SMART" id="SM00849">
    <property type="entry name" value="Lactamase_B"/>
    <property type="match status" value="1"/>
</dbReference>
<feature type="domain" description="Beta-Casp" evidence="3">
    <location>
        <begin position="255"/>
        <end position="380"/>
    </location>
</feature>
<dbReference type="CDD" id="cd16295">
    <property type="entry name" value="TTHA0252-CPSF-like_MBL-fold"/>
    <property type="match status" value="1"/>
</dbReference>
<organism evidence="4 5">
    <name type="scientific">Mucilaginibacter defluvii</name>
    <dbReference type="NCBI Taxonomy" id="1196019"/>
    <lineage>
        <taxon>Bacteria</taxon>
        <taxon>Pseudomonadati</taxon>
        <taxon>Bacteroidota</taxon>
        <taxon>Sphingobacteriia</taxon>
        <taxon>Sphingobacteriales</taxon>
        <taxon>Sphingobacteriaceae</taxon>
        <taxon>Mucilaginibacter</taxon>
    </lineage>
</organism>
<dbReference type="InterPro" id="IPR050698">
    <property type="entry name" value="MBL"/>
</dbReference>
<dbReference type="Gene3D" id="3.40.50.10890">
    <property type="match status" value="1"/>
</dbReference>
<dbReference type="Pfam" id="PF00753">
    <property type="entry name" value="Lactamase_B"/>
    <property type="match status" value="1"/>
</dbReference>
<dbReference type="EMBL" id="BAABJI010000002">
    <property type="protein sequence ID" value="GAA4915651.1"/>
    <property type="molecule type" value="Genomic_DNA"/>
</dbReference>